<accession>A0A507CBV7</accession>
<evidence type="ECO:0000259" key="5">
    <source>
        <dbReference type="PROSITE" id="PS50002"/>
    </source>
</evidence>
<name>A0A507CBV7_9FUNG</name>
<feature type="domain" description="SH3" evidence="5">
    <location>
        <begin position="309"/>
        <end position="368"/>
    </location>
</feature>
<feature type="compositionally biased region" description="Polar residues" evidence="4">
    <location>
        <begin position="276"/>
        <end position="285"/>
    </location>
</feature>
<evidence type="ECO:0000313" key="7">
    <source>
        <dbReference type="Proteomes" id="UP000319731"/>
    </source>
</evidence>
<dbReference type="SUPFAM" id="SSF50044">
    <property type="entry name" value="SH3-domain"/>
    <property type="match status" value="1"/>
</dbReference>
<reference evidence="6 7" key="1">
    <citation type="journal article" date="2019" name="Sci. Rep.">
        <title>Comparative genomics of chytrid fungi reveal insights into the obligate biotrophic and pathogenic lifestyle of Synchytrium endobioticum.</title>
        <authorList>
            <person name="van de Vossenberg B.T.L.H."/>
            <person name="Warris S."/>
            <person name="Nguyen H.D.T."/>
            <person name="van Gent-Pelzer M.P.E."/>
            <person name="Joly D.L."/>
            <person name="van de Geest H.C."/>
            <person name="Bonants P.J.M."/>
            <person name="Smith D.S."/>
            <person name="Levesque C.A."/>
            <person name="van der Lee T.A.J."/>
        </authorList>
    </citation>
    <scope>NUCLEOTIDE SEQUENCE [LARGE SCALE GENOMIC DNA]</scope>
    <source>
        <strain evidence="6 7">JEL517</strain>
    </source>
</reference>
<dbReference type="OrthoDB" id="443981at2759"/>
<protein>
    <recommendedName>
        <fullName evidence="5">SH3 domain-containing protein</fullName>
    </recommendedName>
</protein>
<gene>
    <name evidence="6" type="ORF">SmJEL517_g02442</name>
</gene>
<dbReference type="SMART" id="SM00326">
    <property type="entry name" value="SH3"/>
    <property type="match status" value="1"/>
</dbReference>
<dbReference type="Pfam" id="PF04366">
    <property type="entry name" value="Ysc84"/>
    <property type="match status" value="1"/>
</dbReference>
<dbReference type="GO" id="GO:0051666">
    <property type="term" value="P:actin cortical patch localization"/>
    <property type="evidence" value="ECO:0007669"/>
    <property type="project" value="UniProtKB-ARBA"/>
</dbReference>
<sequence>MVNSPIPQELGAQCKIAAKIINKFVKPDSSFGPDQYIPPTILAAAKGVAVMTVIKAGFLFSGRAGAGLVVARLPDGSWSAPCAIGQAGAGAGGQIGVEITDFVFVLNTDEAVKAFSHTGNITLGGNVSVAAGPMGRSAEAAGAVLHMAAIYSYSKTKGLFAGVSIEGTVILERKETNAEFYNRKITAKEILSGSVPPPPQANDLYKALNTKIEAGMRVADEKQRANARAVAESERQRYLMIQATDAASYGGNDYGRAKDPFGAQAQRAASLEFPRNTWSPQNNNGIAAGGMASRTGTLPSAAGRRTLTGGAEFATALYDFDGEQDGDLYFRAGDTVTITKKTASTNDWWSGKIGAREGSFPANYVQLQ</sequence>
<dbReference type="PANTHER" id="PTHR15629:SF2">
    <property type="entry name" value="SH3 DOMAIN-CONTAINING YSC84-LIKE PROTEIN 1"/>
    <property type="match status" value="1"/>
</dbReference>
<keyword evidence="2 3" id="KW-0728">SH3 domain</keyword>
<evidence type="ECO:0000256" key="1">
    <source>
        <dbReference type="ARBA" id="ARBA00007761"/>
    </source>
</evidence>
<dbReference type="InterPro" id="IPR001452">
    <property type="entry name" value="SH3_domain"/>
</dbReference>
<dbReference type="STRING" id="1806994.A0A507CBV7"/>
<dbReference type="Gene3D" id="2.30.30.40">
    <property type="entry name" value="SH3 Domains"/>
    <property type="match status" value="1"/>
</dbReference>
<dbReference type="InterPro" id="IPR007461">
    <property type="entry name" value="Ysc84_actin-binding"/>
</dbReference>
<comment type="caution">
    <text evidence="6">The sequence shown here is derived from an EMBL/GenBank/DDBJ whole genome shotgun (WGS) entry which is preliminary data.</text>
</comment>
<dbReference type="EMBL" id="QEAO01000010">
    <property type="protein sequence ID" value="TPX35023.1"/>
    <property type="molecule type" value="Genomic_DNA"/>
</dbReference>
<proteinExistence type="inferred from homology"/>
<keyword evidence="7" id="KW-1185">Reference proteome</keyword>
<feature type="region of interest" description="Disordered" evidence="4">
    <location>
        <begin position="275"/>
        <end position="303"/>
    </location>
</feature>
<dbReference type="RefSeq" id="XP_031025608.1">
    <property type="nucleotide sequence ID" value="XM_031168370.1"/>
</dbReference>
<evidence type="ECO:0000313" key="6">
    <source>
        <dbReference type="EMBL" id="TPX35023.1"/>
    </source>
</evidence>
<dbReference type="GO" id="GO:0035091">
    <property type="term" value="F:phosphatidylinositol binding"/>
    <property type="evidence" value="ECO:0007669"/>
    <property type="project" value="TreeGrafter"/>
</dbReference>
<organism evidence="6 7">
    <name type="scientific">Synchytrium microbalum</name>
    <dbReference type="NCBI Taxonomy" id="1806994"/>
    <lineage>
        <taxon>Eukaryota</taxon>
        <taxon>Fungi</taxon>
        <taxon>Fungi incertae sedis</taxon>
        <taxon>Chytridiomycota</taxon>
        <taxon>Chytridiomycota incertae sedis</taxon>
        <taxon>Chytridiomycetes</taxon>
        <taxon>Synchytriales</taxon>
        <taxon>Synchytriaceae</taxon>
        <taxon>Synchytrium</taxon>
    </lineage>
</organism>
<dbReference type="GeneID" id="42003667"/>
<dbReference type="PANTHER" id="PTHR15629">
    <property type="entry name" value="SH3YL1 PROTEIN"/>
    <property type="match status" value="1"/>
</dbReference>
<dbReference type="FunFam" id="2.30.30.40:FF:000100">
    <property type="entry name" value="SH3 domain-containing YSC84-like protein 1"/>
    <property type="match status" value="1"/>
</dbReference>
<dbReference type="InterPro" id="IPR033643">
    <property type="entry name" value="SYLF_SH3YL1-like"/>
</dbReference>
<dbReference type="InterPro" id="IPR036028">
    <property type="entry name" value="SH3-like_dom_sf"/>
</dbReference>
<dbReference type="PROSITE" id="PS50002">
    <property type="entry name" value="SH3"/>
    <property type="match status" value="1"/>
</dbReference>
<comment type="similarity">
    <text evidence="1">Belongs to the SH3YL1 family.</text>
</comment>
<dbReference type="AlphaFoldDB" id="A0A507CBV7"/>
<dbReference type="CDD" id="cd11525">
    <property type="entry name" value="SYLF_SH3YL1_like"/>
    <property type="match status" value="1"/>
</dbReference>
<evidence type="ECO:0000256" key="3">
    <source>
        <dbReference type="PROSITE-ProRule" id="PRU00192"/>
    </source>
</evidence>
<dbReference type="Pfam" id="PF14604">
    <property type="entry name" value="SH3_9"/>
    <property type="match status" value="1"/>
</dbReference>
<dbReference type="PRINTS" id="PR00452">
    <property type="entry name" value="SH3DOMAIN"/>
</dbReference>
<dbReference type="InterPro" id="IPR051702">
    <property type="entry name" value="SH3_domain_YSC84-like"/>
</dbReference>
<evidence type="ECO:0000256" key="2">
    <source>
        <dbReference type="ARBA" id="ARBA00022443"/>
    </source>
</evidence>
<evidence type="ECO:0000256" key="4">
    <source>
        <dbReference type="SAM" id="MobiDB-lite"/>
    </source>
</evidence>
<dbReference type="Proteomes" id="UP000319731">
    <property type="component" value="Unassembled WGS sequence"/>
</dbReference>